<evidence type="ECO:0000259" key="1">
    <source>
        <dbReference type="Pfam" id="PF00117"/>
    </source>
</evidence>
<name>T0I462_9SPHN</name>
<dbReference type="InterPro" id="IPR044992">
    <property type="entry name" value="ChyE-like"/>
</dbReference>
<dbReference type="Proteomes" id="UP000015524">
    <property type="component" value="Unassembled WGS sequence"/>
</dbReference>
<evidence type="ECO:0000313" key="3">
    <source>
        <dbReference type="Proteomes" id="UP000015524"/>
    </source>
</evidence>
<dbReference type="InterPro" id="IPR017926">
    <property type="entry name" value="GATASE"/>
</dbReference>
<gene>
    <name evidence="2" type="ORF">L485_04115</name>
</gene>
<organism evidence="2 3">
    <name type="scientific">Sphingobium baderi LL03</name>
    <dbReference type="NCBI Taxonomy" id="1114964"/>
    <lineage>
        <taxon>Bacteria</taxon>
        <taxon>Pseudomonadati</taxon>
        <taxon>Pseudomonadota</taxon>
        <taxon>Alphaproteobacteria</taxon>
        <taxon>Sphingomonadales</taxon>
        <taxon>Sphingomonadaceae</taxon>
        <taxon>Sphingobium</taxon>
    </lineage>
</organism>
<dbReference type="GO" id="GO:0016740">
    <property type="term" value="F:transferase activity"/>
    <property type="evidence" value="ECO:0007669"/>
    <property type="project" value="UniProtKB-KW"/>
</dbReference>
<dbReference type="PANTHER" id="PTHR42695">
    <property type="entry name" value="GLUTAMINE AMIDOTRANSFERASE YLR126C-RELATED"/>
    <property type="match status" value="1"/>
</dbReference>
<dbReference type="PATRIC" id="fig|1114964.3.peg.785"/>
<keyword evidence="2" id="KW-0808">Transferase</keyword>
<dbReference type="NCBIfam" id="NF005458">
    <property type="entry name" value="PRK07053.1"/>
    <property type="match status" value="1"/>
</dbReference>
<comment type="caution">
    <text evidence="2">The sequence shown here is derived from an EMBL/GenBank/DDBJ whole genome shotgun (WGS) entry which is preliminary data.</text>
</comment>
<dbReference type="eggNOG" id="COG0518">
    <property type="taxonomic scope" value="Bacteria"/>
</dbReference>
<dbReference type="PROSITE" id="PS51273">
    <property type="entry name" value="GATASE_TYPE_1"/>
    <property type="match status" value="1"/>
</dbReference>
<dbReference type="GO" id="GO:0005829">
    <property type="term" value="C:cytosol"/>
    <property type="evidence" value="ECO:0007669"/>
    <property type="project" value="TreeGrafter"/>
</dbReference>
<keyword evidence="3" id="KW-1185">Reference proteome</keyword>
<sequence length="241" mass="26537">MRLFDPAMKKALIVRHVPREGAAGYLQPIEAAGYHIERVDVANPDFAGVDLCEPDLLIMMGGPMGVYEHDAHPWIPLQITKLAQRLERDRPTLGVCLGSQMMAAALGAPVYPGGKMEIGFAPIALNGTGAASPLRHLEDVPVLHWHSDTFDLPQGVELLASTRHYAHQAFRRGANVLALQFHAEMGEDARFEDWLTHFWTDLDMAGQCGIALRDDHDRHGPEAVAAGRAMIAEWLGNIRQD</sequence>
<dbReference type="SUPFAM" id="SSF52317">
    <property type="entry name" value="Class I glutamine amidotransferase-like"/>
    <property type="match status" value="1"/>
</dbReference>
<reference evidence="2 3" key="1">
    <citation type="journal article" date="2013" name="Genome Announc.">
        <title>Draft Genome Sequence of a Hexachlorocyclohexane-Degrading Bacterium, Sphingobium baderi Strain LL03T.</title>
        <authorList>
            <person name="Kaur J."/>
            <person name="Verma H."/>
            <person name="Tripathi C."/>
            <person name="Khurana J.P."/>
            <person name="Lal R."/>
        </authorList>
    </citation>
    <scope>NUCLEOTIDE SEQUENCE [LARGE SCALE GENOMIC DNA]</scope>
    <source>
        <strain evidence="2 3">LL03</strain>
    </source>
</reference>
<feature type="domain" description="Glutamine amidotransferase" evidence="1">
    <location>
        <begin position="32"/>
        <end position="188"/>
    </location>
</feature>
<accession>T0I462</accession>
<keyword evidence="2" id="KW-0315">Glutamine amidotransferase</keyword>
<evidence type="ECO:0000313" key="2">
    <source>
        <dbReference type="EMBL" id="EQB04409.1"/>
    </source>
</evidence>
<dbReference type="EMBL" id="ATIB01000034">
    <property type="protein sequence ID" value="EQB04409.1"/>
    <property type="molecule type" value="Genomic_DNA"/>
</dbReference>
<dbReference type="AlphaFoldDB" id="T0I462"/>
<protein>
    <submittedName>
        <fullName evidence="2">Glutamine amidotransferase</fullName>
    </submittedName>
</protein>
<proteinExistence type="predicted"/>
<dbReference type="PANTHER" id="PTHR42695:SF5">
    <property type="entry name" value="GLUTAMINE AMIDOTRANSFERASE YLR126C-RELATED"/>
    <property type="match status" value="1"/>
</dbReference>
<dbReference type="CDD" id="cd01741">
    <property type="entry name" value="GATase1_1"/>
    <property type="match status" value="1"/>
</dbReference>
<dbReference type="Pfam" id="PF00117">
    <property type="entry name" value="GATase"/>
    <property type="match status" value="1"/>
</dbReference>
<dbReference type="InterPro" id="IPR029062">
    <property type="entry name" value="Class_I_gatase-like"/>
</dbReference>
<dbReference type="Gene3D" id="3.40.50.880">
    <property type="match status" value="1"/>
</dbReference>